<proteinExistence type="predicted"/>
<accession>A0A0V0QL37</accession>
<keyword evidence="2" id="KW-1185">Reference proteome</keyword>
<protein>
    <submittedName>
        <fullName evidence="1">Uncharacterized protein</fullName>
    </submittedName>
</protein>
<dbReference type="AlphaFoldDB" id="A0A0V0QL37"/>
<evidence type="ECO:0000313" key="1">
    <source>
        <dbReference type="EMBL" id="KRX03043.1"/>
    </source>
</evidence>
<reference evidence="1 2" key="1">
    <citation type="journal article" date="2015" name="Sci. Rep.">
        <title>Genome of the facultative scuticociliatosis pathogen Pseudocohnilembus persalinus provides insight into its virulence through horizontal gene transfer.</title>
        <authorList>
            <person name="Xiong J."/>
            <person name="Wang G."/>
            <person name="Cheng J."/>
            <person name="Tian M."/>
            <person name="Pan X."/>
            <person name="Warren A."/>
            <person name="Jiang C."/>
            <person name="Yuan D."/>
            <person name="Miao W."/>
        </authorList>
    </citation>
    <scope>NUCLEOTIDE SEQUENCE [LARGE SCALE GENOMIC DNA]</scope>
    <source>
        <strain evidence="1">36N120E</strain>
    </source>
</reference>
<gene>
    <name evidence="1" type="ORF">PPERSA_08118</name>
</gene>
<dbReference type="EMBL" id="LDAU01000145">
    <property type="protein sequence ID" value="KRX03043.1"/>
    <property type="molecule type" value="Genomic_DNA"/>
</dbReference>
<organism evidence="1 2">
    <name type="scientific">Pseudocohnilembus persalinus</name>
    <name type="common">Ciliate</name>
    <dbReference type="NCBI Taxonomy" id="266149"/>
    <lineage>
        <taxon>Eukaryota</taxon>
        <taxon>Sar</taxon>
        <taxon>Alveolata</taxon>
        <taxon>Ciliophora</taxon>
        <taxon>Intramacronucleata</taxon>
        <taxon>Oligohymenophorea</taxon>
        <taxon>Scuticociliatia</taxon>
        <taxon>Philasterida</taxon>
        <taxon>Pseudocohnilembidae</taxon>
        <taxon>Pseudocohnilembus</taxon>
    </lineage>
</organism>
<comment type="caution">
    <text evidence="1">The sequence shown here is derived from an EMBL/GenBank/DDBJ whole genome shotgun (WGS) entry which is preliminary data.</text>
</comment>
<sequence length="177" mass="20816">MGKKFDIQQDQSISLEESSLDLLQQQQQDVFTANQRTMRIFQGGLDNDENQFQQISLFSRNNYSTLSSFPAKGSEGQLSIKESVKFSKFREYLDLILSESQNNRIKTCMGWVESEFYNFNEGLKKWGFKLRNNDRVAIVQWASECKMFLKLLLMNRKPIRVNLPYLKHNNKINKKIL</sequence>
<dbReference type="Proteomes" id="UP000054937">
    <property type="component" value="Unassembled WGS sequence"/>
</dbReference>
<evidence type="ECO:0000313" key="2">
    <source>
        <dbReference type="Proteomes" id="UP000054937"/>
    </source>
</evidence>
<dbReference type="InParanoid" id="A0A0V0QL37"/>
<name>A0A0V0QL37_PSEPJ</name>